<keyword evidence="3" id="KW-0378">Hydrolase</keyword>
<evidence type="ECO:0000313" key="3">
    <source>
        <dbReference type="EMBL" id="ABK76747.1"/>
    </source>
</evidence>
<protein>
    <submittedName>
        <fullName evidence="3">Single-stranded DNA-specific exonuclease</fullName>
    </submittedName>
</protein>
<dbReference type="EMBL" id="DP000238">
    <property type="protein sequence ID" value="ABK76747.1"/>
    <property type="molecule type" value="Genomic_DNA"/>
</dbReference>
<accession>A0RTT0</accession>
<dbReference type="Pfam" id="PF21763">
    <property type="entry name" value="DHH_CID"/>
    <property type="match status" value="1"/>
</dbReference>
<dbReference type="Gene3D" id="3.90.1640.30">
    <property type="match status" value="1"/>
</dbReference>
<dbReference type="AlphaFoldDB" id="A0RTT0"/>
<dbReference type="HOGENOM" id="CLU_042622_0_0_2"/>
<keyword evidence="4" id="KW-1185">Reference proteome</keyword>
<dbReference type="Pfam" id="PF02272">
    <property type="entry name" value="DHHA1"/>
    <property type="match status" value="1"/>
</dbReference>
<dbReference type="InterPro" id="IPR048515">
    <property type="entry name" value="DHH_CID"/>
</dbReference>
<dbReference type="PANTHER" id="PTHR30255:SF2">
    <property type="entry name" value="SINGLE-STRANDED-DNA-SPECIFIC EXONUCLEASE RECJ"/>
    <property type="match status" value="1"/>
</dbReference>
<dbReference type="Proteomes" id="UP000000758">
    <property type="component" value="Chromosome"/>
</dbReference>
<reference evidence="3 4" key="1">
    <citation type="journal article" date="2006" name="Proc. Natl. Acad. Sci. U.S.A.">
        <title>Genomic analysis of the uncultivated marine crenarchaeote Cenarchaeum symbiosum.</title>
        <authorList>
            <person name="Hallam S.J."/>
            <person name="Konstantinidis K.T."/>
            <person name="Putnam N."/>
            <person name="Schleper C."/>
            <person name="Watanabe Y."/>
            <person name="Sugahara J."/>
            <person name="Preston C."/>
            <person name="de la Torre J."/>
            <person name="Richardson P.M."/>
            <person name="DeLong E.F."/>
        </authorList>
    </citation>
    <scope>NUCLEOTIDE SEQUENCE [LARGE SCALE GENOMIC DNA]</scope>
    <source>
        <strain evidence="4">A</strain>
    </source>
</reference>
<feature type="domain" description="DHHA1" evidence="1">
    <location>
        <begin position="345"/>
        <end position="434"/>
    </location>
</feature>
<evidence type="ECO:0000259" key="1">
    <source>
        <dbReference type="Pfam" id="PF02272"/>
    </source>
</evidence>
<dbReference type="EnsemblBacteria" id="ABK76747">
    <property type="protein sequence ID" value="ABK76747"/>
    <property type="gene ID" value="CENSYa_0102"/>
</dbReference>
<evidence type="ECO:0000313" key="4">
    <source>
        <dbReference type="Proteomes" id="UP000000758"/>
    </source>
</evidence>
<dbReference type="InterPro" id="IPR038763">
    <property type="entry name" value="DHH_sf"/>
</dbReference>
<sequence length="443" mass="46930">MVTTHMDCDGIASGGIMAKALSRAGAKYSVSAVGGLGPEEAKMLGGSAHDLHVIMDLGSGVSAELDELKGGWFVLDHHPVSDDENPRVVNAWKFGIDGGSEASAGTMAYLAACAIGEDNTDLAPCALVSALGDRQDSGEKRSFTGKNQEIALAAKERGLVEIDLDLLLAGRETRPLPDALAFTTQPFIEGLTWNRPACLSLLESTGIKLKEGGRWRVPSELVEDEKRKLISAVTKFATGSDDGELGGSLIGHTYTFPEEDRMGLLRDAREYSTMLNSCGRIGMAGAGMAVCMGDRNIMLEECEGILERYRTMTKEYMAILSSERWRISDGKECIMVNGEGVVPESMTGTISSIIAGSPRSSGKIVILRAEGGSGTVKFSSRKSFSCTSGVNLRDLMMGAERFEGAGGGHAAAAGARITKDKLDVFLDYLEANVSNVQGQGNPA</sequence>
<dbReference type="GO" id="GO:0003676">
    <property type="term" value="F:nucleic acid binding"/>
    <property type="evidence" value="ECO:0007669"/>
    <property type="project" value="InterPro"/>
</dbReference>
<gene>
    <name evidence="3" type="ordered locus">CENSYa_0102</name>
</gene>
<dbReference type="SUPFAM" id="SSF64182">
    <property type="entry name" value="DHH phosphoesterases"/>
    <property type="match status" value="1"/>
</dbReference>
<dbReference type="GO" id="GO:0004527">
    <property type="term" value="F:exonuclease activity"/>
    <property type="evidence" value="ECO:0007669"/>
    <property type="project" value="UniProtKB-KW"/>
</dbReference>
<name>A0RTT0_CENSY</name>
<dbReference type="STRING" id="414004.CENSYa_0102"/>
<dbReference type="InterPro" id="IPR003156">
    <property type="entry name" value="DHHA1_dom"/>
</dbReference>
<keyword evidence="3" id="KW-0540">Nuclease</keyword>
<dbReference type="KEGG" id="csy:CENSYa_0102"/>
<organism evidence="3 4">
    <name type="scientific">Cenarchaeum symbiosum (strain A)</name>
    <dbReference type="NCBI Taxonomy" id="414004"/>
    <lineage>
        <taxon>Archaea</taxon>
        <taxon>Nitrososphaerota</taxon>
        <taxon>Candidatus Cenarchaeales</taxon>
        <taxon>Candidatus Cenarchaeaceae</taxon>
        <taxon>Candidatus Cenarchaeum</taxon>
    </lineage>
</organism>
<keyword evidence="3" id="KW-0269">Exonuclease</keyword>
<proteinExistence type="predicted"/>
<dbReference type="InterPro" id="IPR051673">
    <property type="entry name" value="SSDNA_exonuclease_RecJ"/>
</dbReference>
<evidence type="ECO:0000259" key="2">
    <source>
        <dbReference type="Pfam" id="PF21763"/>
    </source>
</evidence>
<dbReference type="PATRIC" id="fig|414004.10.peg.91"/>
<feature type="domain" description="DHH-CID" evidence="2">
    <location>
        <begin position="169"/>
        <end position="236"/>
    </location>
</feature>
<dbReference type="Gene3D" id="3.10.310.30">
    <property type="match status" value="1"/>
</dbReference>
<dbReference type="PANTHER" id="PTHR30255">
    <property type="entry name" value="SINGLE-STRANDED-DNA-SPECIFIC EXONUCLEASE RECJ"/>
    <property type="match status" value="1"/>
</dbReference>